<accession>A0AAD8E444</accession>
<comment type="caution">
    <text evidence="2">The sequence shown here is derived from an EMBL/GenBank/DDBJ whole genome shotgun (WGS) entry which is preliminary data.</text>
</comment>
<organism evidence="2 3">
    <name type="scientific">Diploptera punctata</name>
    <name type="common">Pacific beetle cockroach</name>
    <dbReference type="NCBI Taxonomy" id="6984"/>
    <lineage>
        <taxon>Eukaryota</taxon>
        <taxon>Metazoa</taxon>
        <taxon>Ecdysozoa</taxon>
        <taxon>Arthropoda</taxon>
        <taxon>Hexapoda</taxon>
        <taxon>Insecta</taxon>
        <taxon>Pterygota</taxon>
        <taxon>Neoptera</taxon>
        <taxon>Polyneoptera</taxon>
        <taxon>Dictyoptera</taxon>
        <taxon>Blattodea</taxon>
        <taxon>Blaberoidea</taxon>
        <taxon>Blaberidae</taxon>
        <taxon>Diplopterinae</taxon>
        <taxon>Diploptera</taxon>
    </lineage>
</organism>
<keyword evidence="1" id="KW-0812">Transmembrane</keyword>
<evidence type="ECO:0000313" key="3">
    <source>
        <dbReference type="Proteomes" id="UP001233999"/>
    </source>
</evidence>
<dbReference type="EMBL" id="JASPKZ010009814">
    <property type="protein sequence ID" value="KAJ9575922.1"/>
    <property type="molecule type" value="Genomic_DNA"/>
</dbReference>
<keyword evidence="1" id="KW-0472">Membrane</keyword>
<evidence type="ECO:0000313" key="2">
    <source>
        <dbReference type="EMBL" id="KAJ9575922.1"/>
    </source>
</evidence>
<gene>
    <name evidence="2" type="ORF">L9F63_007234</name>
</gene>
<name>A0AAD8E444_DIPPU</name>
<evidence type="ECO:0000256" key="1">
    <source>
        <dbReference type="SAM" id="Phobius"/>
    </source>
</evidence>
<feature type="non-terminal residue" evidence="2">
    <location>
        <position position="1"/>
    </location>
</feature>
<sequence>NFYSFYVPLLNGLFHSTRATPNSNYIVLRLNTRLHFFILFTCIFCSFLCILSVVVYF</sequence>
<reference evidence="2" key="1">
    <citation type="journal article" date="2023" name="IScience">
        <title>Live-bearing cockroach genome reveals convergent evolutionary mechanisms linked to viviparity in insects and beyond.</title>
        <authorList>
            <person name="Fouks B."/>
            <person name="Harrison M.C."/>
            <person name="Mikhailova A.A."/>
            <person name="Marchal E."/>
            <person name="English S."/>
            <person name="Carruthers M."/>
            <person name="Jennings E.C."/>
            <person name="Chiamaka E.L."/>
            <person name="Frigard R.A."/>
            <person name="Pippel M."/>
            <person name="Attardo G.M."/>
            <person name="Benoit J.B."/>
            <person name="Bornberg-Bauer E."/>
            <person name="Tobe S.S."/>
        </authorList>
    </citation>
    <scope>NUCLEOTIDE SEQUENCE</scope>
    <source>
        <strain evidence="2">Stay&amp;Tobe</strain>
    </source>
</reference>
<feature type="transmembrane region" description="Helical" evidence="1">
    <location>
        <begin position="34"/>
        <end position="56"/>
    </location>
</feature>
<reference evidence="2" key="2">
    <citation type="submission" date="2023-05" db="EMBL/GenBank/DDBJ databases">
        <authorList>
            <person name="Fouks B."/>
        </authorList>
    </citation>
    <scope>NUCLEOTIDE SEQUENCE</scope>
    <source>
        <strain evidence="2">Stay&amp;Tobe</strain>
        <tissue evidence="2">Testes</tissue>
    </source>
</reference>
<dbReference type="AlphaFoldDB" id="A0AAD8E444"/>
<protein>
    <submittedName>
        <fullName evidence="2">Uncharacterized protein</fullName>
    </submittedName>
</protein>
<keyword evidence="3" id="KW-1185">Reference proteome</keyword>
<keyword evidence="1" id="KW-1133">Transmembrane helix</keyword>
<dbReference type="Proteomes" id="UP001233999">
    <property type="component" value="Unassembled WGS sequence"/>
</dbReference>
<feature type="non-terminal residue" evidence="2">
    <location>
        <position position="57"/>
    </location>
</feature>
<proteinExistence type="predicted"/>